<name>A0A6A0AI96_HAELA</name>
<reference evidence="1 2" key="1">
    <citation type="submission" date="2020-02" db="EMBL/GenBank/DDBJ databases">
        <title>Draft genome sequence of Haematococcus lacustris strain NIES-144.</title>
        <authorList>
            <person name="Morimoto D."/>
            <person name="Nakagawa S."/>
            <person name="Yoshida T."/>
            <person name="Sawayama S."/>
        </authorList>
    </citation>
    <scope>NUCLEOTIDE SEQUENCE [LARGE SCALE GENOMIC DNA]</scope>
    <source>
        <strain evidence="1 2">NIES-144</strain>
    </source>
</reference>
<evidence type="ECO:0000313" key="2">
    <source>
        <dbReference type="Proteomes" id="UP000485058"/>
    </source>
</evidence>
<dbReference type="EMBL" id="BLLF01006680">
    <property type="protein sequence ID" value="GFH32466.1"/>
    <property type="molecule type" value="Genomic_DNA"/>
</dbReference>
<protein>
    <submittedName>
        <fullName evidence="1">Uncharacterized protein</fullName>
    </submittedName>
</protein>
<comment type="caution">
    <text evidence="1">The sequence shown here is derived from an EMBL/GenBank/DDBJ whole genome shotgun (WGS) entry which is preliminary data.</text>
</comment>
<keyword evidence="2" id="KW-1185">Reference proteome</keyword>
<accession>A0A6A0AI96</accession>
<evidence type="ECO:0000313" key="1">
    <source>
        <dbReference type="EMBL" id="GFH32466.1"/>
    </source>
</evidence>
<feature type="non-terminal residue" evidence="1">
    <location>
        <position position="1"/>
    </location>
</feature>
<dbReference type="Proteomes" id="UP000485058">
    <property type="component" value="Unassembled WGS sequence"/>
</dbReference>
<proteinExistence type="predicted"/>
<sequence>MSSAMSRGYAVRLWT</sequence>
<organism evidence="1 2">
    <name type="scientific">Haematococcus lacustris</name>
    <name type="common">Green alga</name>
    <name type="synonym">Haematococcus pluvialis</name>
    <dbReference type="NCBI Taxonomy" id="44745"/>
    <lineage>
        <taxon>Eukaryota</taxon>
        <taxon>Viridiplantae</taxon>
        <taxon>Chlorophyta</taxon>
        <taxon>core chlorophytes</taxon>
        <taxon>Chlorophyceae</taxon>
        <taxon>CS clade</taxon>
        <taxon>Chlamydomonadales</taxon>
        <taxon>Haematococcaceae</taxon>
        <taxon>Haematococcus</taxon>
    </lineage>
</organism>
<gene>
    <name evidence="1" type="ORF">HaLaN_31693</name>
</gene>